<name>A0A8J3XT50_9ACTN</name>
<sequence>MPGPTGPVVRSRTPRRILARGAVPRLWVTGVDLPRAAERRRLAAVRAARRVFTSIRRRVDLSVVRDPELLLAVAGVRGRSTGGHATSPAGP</sequence>
<evidence type="ECO:0000313" key="1">
    <source>
        <dbReference type="EMBL" id="GII51186.1"/>
    </source>
</evidence>
<evidence type="ECO:0000313" key="2">
    <source>
        <dbReference type="Proteomes" id="UP000644610"/>
    </source>
</evidence>
<dbReference type="Proteomes" id="UP000644610">
    <property type="component" value="Unassembled WGS sequence"/>
</dbReference>
<proteinExistence type="predicted"/>
<protein>
    <submittedName>
        <fullName evidence="1">Uncharacterized protein</fullName>
    </submittedName>
</protein>
<gene>
    <name evidence="1" type="ORF">Psi02_76100</name>
</gene>
<dbReference type="RefSeq" id="WP_203980698.1">
    <property type="nucleotide sequence ID" value="NZ_BAAAKY010000004.1"/>
</dbReference>
<reference evidence="1" key="1">
    <citation type="submission" date="2021-01" db="EMBL/GenBank/DDBJ databases">
        <title>Whole genome shotgun sequence of Planotetraspora silvatica NBRC 100141.</title>
        <authorList>
            <person name="Komaki H."/>
            <person name="Tamura T."/>
        </authorList>
    </citation>
    <scope>NUCLEOTIDE SEQUENCE</scope>
    <source>
        <strain evidence="1">NBRC 100141</strain>
    </source>
</reference>
<organism evidence="1 2">
    <name type="scientific">Planotetraspora silvatica</name>
    <dbReference type="NCBI Taxonomy" id="234614"/>
    <lineage>
        <taxon>Bacteria</taxon>
        <taxon>Bacillati</taxon>
        <taxon>Actinomycetota</taxon>
        <taxon>Actinomycetes</taxon>
        <taxon>Streptosporangiales</taxon>
        <taxon>Streptosporangiaceae</taxon>
        <taxon>Planotetraspora</taxon>
    </lineage>
</organism>
<dbReference type="AlphaFoldDB" id="A0A8J3XT50"/>
<accession>A0A8J3XT50</accession>
<dbReference type="EMBL" id="BOOQ01000062">
    <property type="protein sequence ID" value="GII51186.1"/>
    <property type="molecule type" value="Genomic_DNA"/>
</dbReference>
<comment type="caution">
    <text evidence="1">The sequence shown here is derived from an EMBL/GenBank/DDBJ whole genome shotgun (WGS) entry which is preliminary data.</text>
</comment>
<keyword evidence="2" id="KW-1185">Reference proteome</keyword>